<organism evidence="2 3">
    <name type="scientific">Rhipicephalus sanguineus</name>
    <name type="common">Brown dog tick</name>
    <name type="synonym">Ixodes sanguineus</name>
    <dbReference type="NCBI Taxonomy" id="34632"/>
    <lineage>
        <taxon>Eukaryota</taxon>
        <taxon>Metazoa</taxon>
        <taxon>Ecdysozoa</taxon>
        <taxon>Arthropoda</taxon>
        <taxon>Chelicerata</taxon>
        <taxon>Arachnida</taxon>
        <taxon>Acari</taxon>
        <taxon>Parasitiformes</taxon>
        <taxon>Ixodida</taxon>
        <taxon>Ixodoidea</taxon>
        <taxon>Ixodidae</taxon>
        <taxon>Rhipicephalinae</taxon>
        <taxon>Rhipicephalus</taxon>
        <taxon>Rhipicephalus</taxon>
    </lineage>
</organism>
<reference evidence="2" key="1">
    <citation type="journal article" date="2020" name="Cell">
        <title>Large-Scale Comparative Analyses of Tick Genomes Elucidate Their Genetic Diversity and Vector Capacities.</title>
        <authorList>
            <consortium name="Tick Genome and Microbiome Consortium (TIGMIC)"/>
            <person name="Jia N."/>
            <person name="Wang J."/>
            <person name="Shi W."/>
            <person name="Du L."/>
            <person name="Sun Y."/>
            <person name="Zhan W."/>
            <person name="Jiang J.F."/>
            <person name="Wang Q."/>
            <person name="Zhang B."/>
            <person name="Ji P."/>
            <person name="Bell-Sakyi L."/>
            <person name="Cui X.M."/>
            <person name="Yuan T.T."/>
            <person name="Jiang B.G."/>
            <person name="Yang W.F."/>
            <person name="Lam T.T."/>
            <person name="Chang Q.C."/>
            <person name="Ding S.J."/>
            <person name="Wang X.J."/>
            <person name="Zhu J.G."/>
            <person name="Ruan X.D."/>
            <person name="Zhao L."/>
            <person name="Wei J.T."/>
            <person name="Ye R.Z."/>
            <person name="Que T.C."/>
            <person name="Du C.H."/>
            <person name="Zhou Y.H."/>
            <person name="Cheng J.X."/>
            <person name="Dai P.F."/>
            <person name="Guo W.B."/>
            <person name="Han X.H."/>
            <person name="Huang E.J."/>
            <person name="Li L.F."/>
            <person name="Wei W."/>
            <person name="Gao Y.C."/>
            <person name="Liu J.Z."/>
            <person name="Shao H.Z."/>
            <person name="Wang X."/>
            <person name="Wang C.C."/>
            <person name="Yang T.C."/>
            <person name="Huo Q.B."/>
            <person name="Li W."/>
            <person name="Chen H.Y."/>
            <person name="Chen S.E."/>
            <person name="Zhou L.G."/>
            <person name="Ni X.B."/>
            <person name="Tian J.H."/>
            <person name="Sheng Y."/>
            <person name="Liu T."/>
            <person name="Pan Y.S."/>
            <person name="Xia L.Y."/>
            <person name="Li J."/>
            <person name="Zhao F."/>
            <person name="Cao W.C."/>
        </authorList>
    </citation>
    <scope>NUCLEOTIDE SEQUENCE</scope>
    <source>
        <strain evidence="2">Rsan-2018</strain>
    </source>
</reference>
<feature type="region of interest" description="Disordered" evidence="1">
    <location>
        <begin position="89"/>
        <end position="112"/>
    </location>
</feature>
<accession>A0A9D4T3D4</accession>
<gene>
    <name evidence="2" type="ORF">HPB52_004503</name>
</gene>
<dbReference type="Proteomes" id="UP000821837">
    <property type="component" value="Chromosome 11"/>
</dbReference>
<feature type="compositionally biased region" description="Acidic residues" evidence="1">
    <location>
        <begin position="89"/>
        <end position="101"/>
    </location>
</feature>
<dbReference type="AlphaFoldDB" id="A0A9D4T3D4"/>
<keyword evidence="3" id="KW-1185">Reference proteome</keyword>
<proteinExistence type="predicted"/>
<dbReference type="EMBL" id="JABSTV010001247">
    <property type="protein sequence ID" value="KAH7971972.1"/>
    <property type="molecule type" value="Genomic_DNA"/>
</dbReference>
<evidence type="ECO:0000313" key="2">
    <source>
        <dbReference type="EMBL" id="KAH7971972.1"/>
    </source>
</evidence>
<name>A0A9D4T3D4_RHISA</name>
<protein>
    <submittedName>
        <fullName evidence="2">Uncharacterized protein</fullName>
    </submittedName>
</protein>
<evidence type="ECO:0000313" key="3">
    <source>
        <dbReference type="Proteomes" id="UP000821837"/>
    </source>
</evidence>
<evidence type="ECO:0000256" key="1">
    <source>
        <dbReference type="SAM" id="MobiDB-lite"/>
    </source>
</evidence>
<sequence>MNAELDLSESCLIAEHMSFGKEFALSFRHIEGCHTGDVIRETFLAEMAAGGVGESQAGSIVCDNAANMNKAFNMTGNFSDDWMHKCPDPEDGNEDCDEECIENTQPRGDAIY</sequence>
<comment type="caution">
    <text evidence="2">The sequence shown here is derived from an EMBL/GenBank/DDBJ whole genome shotgun (WGS) entry which is preliminary data.</text>
</comment>
<reference evidence="2" key="2">
    <citation type="submission" date="2021-09" db="EMBL/GenBank/DDBJ databases">
        <authorList>
            <person name="Jia N."/>
            <person name="Wang J."/>
            <person name="Shi W."/>
            <person name="Du L."/>
            <person name="Sun Y."/>
            <person name="Zhan W."/>
            <person name="Jiang J."/>
            <person name="Wang Q."/>
            <person name="Zhang B."/>
            <person name="Ji P."/>
            <person name="Sakyi L.B."/>
            <person name="Cui X."/>
            <person name="Yuan T."/>
            <person name="Jiang B."/>
            <person name="Yang W."/>
            <person name="Lam T.T.-Y."/>
            <person name="Chang Q."/>
            <person name="Ding S."/>
            <person name="Wang X."/>
            <person name="Zhu J."/>
            <person name="Ruan X."/>
            <person name="Zhao L."/>
            <person name="Wei J."/>
            <person name="Que T."/>
            <person name="Du C."/>
            <person name="Cheng J."/>
            <person name="Dai P."/>
            <person name="Han X."/>
            <person name="Huang E."/>
            <person name="Gao Y."/>
            <person name="Liu J."/>
            <person name="Shao H."/>
            <person name="Ye R."/>
            <person name="Li L."/>
            <person name="Wei W."/>
            <person name="Wang X."/>
            <person name="Wang C."/>
            <person name="Huo Q."/>
            <person name="Li W."/>
            <person name="Guo W."/>
            <person name="Chen H."/>
            <person name="Chen S."/>
            <person name="Zhou L."/>
            <person name="Zhou L."/>
            <person name="Ni X."/>
            <person name="Tian J."/>
            <person name="Zhou Y."/>
            <person name="Sheng Y."/>
            <person name="Liu T."/>
            <person name="Pan Y."/>
            <person name="Xia L."/>
            <person name="Li J."/>
            <person name="Zhao F."/>
            <person name="Cao W."/>
        </authorList>
    </citation>
    <scope>NUCLEOTIDE SEQUENCE</scope>
    <source>
        <strain evidence="2">Rsan-2018</strain>
        <tissue evidence="2">Larvae</tissue>
    </source>
</reference>